<keyword evidence="7" id="KW-1185">Reference proteome</keyword>
<evidence type="ECO:0000256" key="2">
    <source>
        <dbReference type="ARBA" id="ARBA00023015"/>
    </source>
</evidence>
<evidence type="ECO:0000313" key="6">
    <source>
        <dbReference type="EMBL" id="ABB10208.1"/>
    </source>
</evidence>
<evidence type="ECO:0000256" key="3">
    <source>
        <dbReference type="ARBA" id="ARBA00023125"/>
    </source>
</evidence>
<protein>
    <submittedName>
        <fullName evidence="6">Transcriptional regulator, LysR family</fullName>
    </submittedName>
</protein>
<proteinExistence type="inferred from homology"/>
<dbReference type="SUPFAM" id="SSF53850">
    <property type="entry name" value="Periplasmic binding protein-like II"/>
    <property type="match status" value="1"/>
</dbReference>
<evidence type="ECO:0000259" key="5">
    <source>
        <dbReference type="PROSITE" id="PS50931"/>
    </source>
</evidence>
<dbReference type="Pfam" id="PF03466">
    <property type="entry name" value="LysR_substrate"/>
    <property type="match status" value="1"/>
</dbReference>
<dbReference type="PATRIC" id="fig|482957.22.peg.3653"/>
<dbReference type="SUPFAM" id="SSF46785">
    <property type="entry name" value="Winged helix' DNA-binding domain"/>
    <property type="match status" value="1"/>
</dbReference>
<evidence type="ECO:0000313" key="7">
    <source>
        <dbReference type="Proteomes" id="UP000002705"/>
    </source>
</evidence>
<dbReference type="InterPro" id="IPR036390">
    <property type="entry name" value="WH_DNA-bd_sf"/>
</dbReference>
<dbReference type="PROSITE" id="PS50931">
    <property type="entry name" value="HTH_LYSR"/>
    <property type="match status" value="1"/>
</dbReference>
<dbReference type="Pfam" id="PF00126">
    <property type="entry name" value="HTH_1"/>
    <property type="match status" value="1"/>
</dbReference>
<dbReference type="InterPro" id="IPR000847">
    <property type="entry name" value="LysR_HTH_N"/>
</dbReference>
<evidence type="ECO:0000256" key="4">
    <source>
        <dbReference type="ARBA" id="ARBA00023163"/>
    </source>
</evidence>
<gene>
    <name evidence="6" type="ordered locus">Bcep18194_B0091</name>
</gene>
<dbReference type="GO" id="GO:0003700">
    <property type="term" value="F:DNA-binding transcription factor activity"/>
    <property type="evidence" value="ECO:0007669"/>
    <property type="project" value="InterPro"/>
</dbReference>
<keyword evidence="2" id="KW-0805">Transcription regulation</keyword>
<reference evidence="6" key="1">
    <citation type="submission" date="2005-10" db="EMBL/GenBank/DDBJ databases">
        <title>Complete sequence of chromosome 2 of Burkholderia sp. 383.</title>
        <authorList>
            <consortium name="US DOE Joint Genome Institute"/>
            <person name="Copeland A."/>
            <person name="Lucas S."/>
            <person name="Lapidus A."/>
            <person name="Barry K."/>
            <person name="Detter J.C."/>
            <person name="Glavina T."/>
            <person name="Hammon N."/>
            <person name="Israni S."/>
            <person name="Pitluck S."/>
            <person name="Chain P."/>
            <person name="Malfatti S."/>
            <person name="Shin M."/>
            <person name="Vergez L."/>
            <person name="Schmutz J."/>
            <person name="Larimer F."/>
            <person name="Land M."/>
            <person name="Kyrpides N."/>
            <person name="Lykidis A."/>
            <person name="Richardson P."/>
        </authorList>
    </citation>
    <scope>NUCLEOTIDE SEQUENCE [LARGE SCALE GENOMIC DNA]</scope>
    <source>
        <strain evidence="6">383</strain>
    </source>
</reference>
<keyword evidence="3" id="KW-0238">DNA-binding</keyword>
<organism evidence="6 7">
    <name type="scientific">Burkholderia lata (strain ATCC 17760 / DSM 23089 / LMG 22485 / NCIMB 9086 / R18194 / 383)</name>
    <dbReference type="NCBI Taxonomy" id="482957"/>
    <lineage>
        <taxon>Bacteria</taxon>
        <taxon>Pseudomonadati</taxon>
        <taxon>Pseudomonadota</taxon>
        <taxon>Betaproteobacteria</taxon>
        <taxon>Burkholderiales</taxon>
        <taxon>Burkholderiaceae</taxon>
        <taxon>Burkholderia</taxon>
        <taxon>Burkholderia cepacia complex</taxon>
    </lineage>
</organism>
<dbReference type="InterPro" id="IPR058163">
    <property type="entry name" value="LysR-type_TF_proteobact-type"/>
</dbReference>
<comment type="similarity">
    <text evidence="1">Belongs to the LysR transcriptional regulatory family.</text>
</comment>
<dbReference type="InterPro" id="IPR036388">
    <property type="entry name" value="WH-like_DNA-bd_sf"/>
</dbReference>
<dbReference type="HOGENOM" id="CLU_039613_16_1_4"/>
<dbReference type="GO" id="GO:0003677">
    <property type="term" value="F:DNA binding"/>
    <property type="evidence" value="ECO:0007669"/>
    <property type="project" value="UniProtKB-KW"/>
</dbReference>
<evidence type="ECO:0000256" key="1">
    <source>
        <dbReference type="ARBA" id="ARBA00009437"/>
    </source>
</evidence>
<dbReference type="PANTHER" id="PTHR30537">
    <property type="entry name" value="HTH-TYPE TRANSCRIPTIONAL REGULATOR"/>
    <property type="match status" value="1"/>
</dbReference>
<dbReference type="PRINTS" id="PR00039">
    <property type="entry name" value="HTHLYSR"/>
</dbReference>
<accession>Q39BF3</accession>
<dbReference type="Gene3D" id="3.40.190.290">
    <property type="match status" value="1"/>
</dbReference>
<keyword evidence="4" id="KW-0804">Transcription</keyword>
<dbReference type="CDD" id="cd08422">
    <property type="entry name" value="PBP2_CrgA_like"/>
    <property type="match status" value="1"/>
</dbReference>
<dbReference type="Proteomes" id="UP000002705">
    <property type="component" value="Chromosome 2"/>
</dbReference>
<sequence>MLKRLVAYGHHESSASMSDTSIRRPDADDPFARSFSTCYAGVVTFLAVVTEGSFARAADRLGVGRSSVSRHVQRLEDRLDARLFQRTTRSMSLTREGELFYENCRPGIEHLAQALDDMRELRSGPPSGHLRIGSTPGFGRKIIAPLLRDFHAQYPDITLELLLNDRPADFSADRIDVEFRDGRMEDSAIVARQLIPMQMIVCASPSYVHRHGLPRHVDELAQHRCINLRTASGRVTEWEFKVDGLTQQRQLAAHHTFNDMDLVVRAALDGLGIAQLPAYQVCDLLADGQLVSCLGQHAPDDGGHYLCYLSRKHLPTRIRVFIDYMIEQTRARDLQCLTTMTTMTTTAPLETVD</sequence>
<dbReference type="FunFam" id="3.40.190.290:FF:000001">
    <property type="entry name" value="Transcriptional regulator, LysR family"/>
    <property type="match status" value="1"/>
</dbReference>
<dbReference type="FunFam" id="1.10.10.10:FF:000001">
    <property type="entry name" value="LysR family transcriptional regulator"/>
    <property type="match status" value="1"/>
</dbReference>
<feature type="domain" description="HTH lysR-type" evidence="5">
    <location>
        <begin position="43"/>
        <end position="94"/>
    </location>
</feature>
<name>Q39BF3_BURL3</name>
<dbReference type="KEGG" id="bur:Bcep18194_B0091"/>
<dbReference type="InterPro" id="IPR005119">
    <property type="entry name" value="LysR_subst-bd"/>
</dbReference>
<dbReference type="EMBL" id="CP000152">
    <property type="protein sequence ID" value="ABB10208.1"/>
    <property type="molecule type" value="Genomic_DNA"/>
</dbReference>
<dbReference type="PANTHER" id="PTHR30537:SF5">
    <property type="entry name" value="HTH-TYPE TRANSCRIPTIONAL ACTIVATOR TTDR-RELATED"/>
    <property type="match status" value="1"/>
</dbReference>
<dbReference type="Gene3D" id="1.10.10.10">
    <property type="entry name" value="Winged helix-like DNA-binding domain superfamily/Winged helix DNA-binding domain"/>
    <property type="match status" value="1"/>
</dbReference>
<dbReference type="AlphaFoldDB" id="Q39BF3"/>